<evidence type="ECO:0000313" key="6">
    <source>
        <dbReference type="Proteomes" id="UP000199140"/>
    </source>
</evidence>
<dbReference type="KEGG" id="mphy:MCBMB27_01971"/>
<dbReference type="EMBL" id="CP015367">
    <property type="protein sequence ID" value="APT31262.1"/>
    <property type="molecule type" value="Genomic_DNA"/>
</dbReference>
<proteinExistence type="predicted"/>
<dbReference type="Pfam" id="PF04480">
    <property type="entry name" value="DUF559"/>
    <property type="match status" value="1"/>
</dbReference>
<evidence type="ECO:0000313" key="3">
    <source>
        <dbReference type="EMBL" id="APT31262.1"/>
    </source>
</evidence>
<feature type="compositionally biased region" description="Pro residues" evidence="1">
    <location>
        <begin position="146"/>
        <end position="155"/>
    </location>
</feature>
<evidence type="ECO:0000256" key="1">
    <source>
        <dbReference type="SAM" id="MobiDB-lite"/>
    </source>
</evidence>
<name>A0AAE8HT96_9HYPH</name>
<dbReference type="PANTHER" id="PTHR38590:SF1">
    <property type="entry name" value="BLL0828 PROTEIN"/>
    <property type="match status" value="1"/>
</dbReference>
<protein>
    <submittedName>
        <fullName evidence="4">Very-short-patch-repair endonuclease</fullName>
    </submittedName>
</protein>
<dbReference type="AlphaFoldDB" id="A0AAE8HT96"/>
<reference evidence="3 5" key="1">
    <citation type="submission" date="2016-04" db="EMBL/GenBank/DDBJ databases">
        <title>Complete genome sequencing and analysis of CBMB27, Methylobacterium phyllosphaerae isolated from leaf tissues of rice (Oryza sativa L.).</title>
        <authorList>
            <person name="Lee Y."/>
            <person name="Hwangbo K."/>
            <person name="Chung H."/>
            <person name="Yoo J."/>
            <person name="Kim K.Y."/>
            <person name="Sa T.M."/>
            <person name="Um Y."/>
            <person name="Madhaiyan M."/>
        </authorList>
    </citation>
    <scope>NUCLEOTIDE SEQUENCE [LARGE SCALE GENOMIC DNA]</scope>
    <source>
        <strain evidence="3 5">CBMB27</strain>
    </source>
</reference>
<feature type="domain" description="DUF559" evidence="2">
    <location>
        <begin position="11"/>
        <end position="109"/>
    </location>
</feature>
<dbReference type="RefSeq" id="WP_075380274.1">
    <property type="nucleotide sequence ID" value="NZ_CP015367.1"/>
</dbReference>
<organism evidence="4 6">
    <name type="scientific">Methylobacterium phyllosphaerae</name>
    <dbReference type="NCBI Taxonomy" id="418223"/>
    <lineage>
        <taxon>Bacteria</taxon>
        <taxon>Pseudomonadati</taxon>
        <taxon>Pseudomonadota</taxon>
        <taxon>Alphaproteobacteria</taxon>
        <taxon>Hyphomicrobiales</taxon>
        <taxon>Methylobacteriaceae</taxon>
        <taxon>Methylobacterium</taxon>
    </lineage>
</organism>
<keyword evidence="4" id="KW-0378">Hydrolase</keyword>
<keyword evidence="4" id="KW-0255">Endonuclease</keyword>
<feature type="compositionally biased region" description="Basic and acidic residues" evidence="1">
    <location>
        <begin position="117"/>
        <end position="136"/>
    </location>
</feature>
<evidence type="ECO:0000313" key="5">
    <source>
        <dbReference type="Proteomes" id="UP000185487"/>
    </source>
</evidence>
<keyword evidence="4" id="KW-0540">Nuclease</keyword>
<accession>A0AAE8HT96</accession>
<dbReference type="PANTHER" id="PTHR38590">
    <property type="entry name" value="BLL0828 PROTEIN"/>
    <property type="match status" value="1"/>
</dbReference>
<gene>
    <name evidence="3" type="ORF">MCBMB27_01971</name>
    <name evidence="4" type="ORF">SAMN05192567_11439</name>
</gene>
<feature type="region of interest" description="Disordered" evidence="1">
    <location>
        <begin position="111"/>
        <end position="177"/>
    </location>
</feature>
<keyword evidence="5" id="KW-1185">Reference proteome</keyword>
<evidence type="ECO:0000259" key="2">
    <source>
        <dbReference type="Pfam" id="PF04480"/>
    </source>
</evidence>
<dbReference type="InterPro" id="IPR047216">
    <property type="entry name" value="Endonuclease_DUF559_bact"/>
</dbReference>
<dbReference type="InterPro" id="IPR007569">
    <property type="entry name" value="DUF559"/>
</dbReference>
<dbReference type="GO" id="GO:0004519">
    <property type="term" value="F:endonuclease activity"/>
    <property type="evidence" value="ECO:0007669"/>
    <property type="project" value="UniProtKB-KW"/>
</dbReference>
<evidence type="ECO:0000313" key="4">
    <source>
        <dbReference type="EMBL" id="SFH10942.1"/>
    </source>
</evidence>
<sequence>MRGADPEPTRFRRCLRGSLTEAERRLRCRLRDRRLGGAEVVRQESIRRSVAEFDCRTSRLIGERNGDHHADSDHGVRAPWLTAQDSRVLGFWNAGIVNTVARVRDTILSVPPSTHRLPREGRDDPVVGTDRPKGEGEGAASVEPQLEPPPHPRLPPRCDDTVVASLSPQAGSGEIQR</sequence>
<reference evidence="4 6" key="2">
    <citation type="submission" date="2016-10" db="EMBL/GenBank/DDBJ databases">
        <authorList>
            <person name="Varghese N."/>
            <person name="Submissions S."/>
        </authorList>
    </citation>
    <scope>NUCLEOTIDE SEQUENCE [LARGE SCALE GENOMIC DNA]</scope>
    <source>
        <strain evidence="4 6">CBMB27</strain>
    </source>
</reference>
<dbReference type="Proteomes" id="UP000199140">
    <property type="component" value="Unassembled WGS sequence"/>
</dbReference>
<dbReference type="Proteomes" id="UP000185487">
    <property type="component" value="Chromosome"/>
</dbReference>
<dbReference type="EMBL" id="FOPK01000014">
    <property type="protein sequence ID" value="SFH10942.1"/>
    <property type="molecule type" value="Genomic_DNA"/>
</dbReference>